<dbReference type="PANTHER" id="PTHR47999:SF9">
    <property type="entry name" value="TRANSCRIPTION REPRESSOR MYB5-LIKE"/>
    <property type="match status" value="1"/>
</dbReference>
<evidence type="ECO:0000256" key="6">
    <source>
        <dbReference type="SAM" id="MobiDB-lite"/>
    </source>
</evidence>
<feature type="domain" description="HTH myb-type" evidence="8">
    <location>
        <begin position="9"/>
        <end position="61"/>
    </location>
</feature>
<feature type="region of interest" description="Disordered" evidence="6">
    <location>
        <begin position="115"/>
        <end position="176"/>
    </location>
</feature>
<keyword evidence="10" id="KW-1185">Reference proteome</keyword>
<dbReference type="InterPro" id="IPR015495">
    <property type="entry name" value="Myb_TF_plants"/>
</dbReference>
<dbReference type="SUPFAM" id="SSF46689">
    <property type="entry name" value="Homeodomain-like"/>
    <property type="match status" value="1"/>
</dbReference>
<comment type="caution">
    <text evidence="9">The sequence shown here is derived from an EMBL/GenBank/DDBJ whole genome shotgun (WGS) entry which is preliminary data.</text>
</comment>
<dbReference type="AlphaFoldDB" id="A0AAN8YYZ8"/>
<proteinExistence type="predicted"/>
<dbReference type="FunFam" id="1.10.10.60:FF:000254">
    <property type="entry name" value="transcription repressor MYB5-like"/>
    <property type="match status" value="1"/>
</dbReference>
<keyword evidence="4" id="KW-0804">Transcription</keyword>
<dbReference type="PROSITE" id="PS50090">
    <property type="entry name" value="MYB_LIKE"/>
    <property type="match status" value="2"/>
</dbReference>
<feature type="domain" description="Myb-like" evidence="7">
    <location>
        <begin position="62"/>
        <end position="112"/>
    </location>
</feature>
<keyword evidence="2" id="KW-0805">Transcription regulation</keyword>
<organism evidence="9 10">
    <name type="scientific">Dillenia turbinata</name>
    <dbReference type="NCBI Taxonomy" id="194707"/>
    <lineage>
        <taxon>Eukaryota</taxon>
        <taxon>Viridiplantae</taxon>
        <taxon>Streptophyta</taxon>
        <taxon>Embryophyta</taxon>
        <taxon>Tracheophyta</taxon>
        <taxon>Spermatophyta</taxon>
        <taxon>Magnoliopsida</taxon>
        <taxon>eudicotyledons</taxon>
        <taxon>Gunneridae</taxon>
        <taxon>Pentapetalae</taxon>
        <taxon>Dilleniales</taxon>
        <taxon>Dilleniaceae</taxon>
        <taxon>Dillenia</taxon>
    </lineage>
</organism>
<keyword evidence="5" id="KW-0539">Nucleus</keyword>
<dbReference type="Gene3D" id="1.10.10.60">
    <property type="entry name" value="Homeodomain-like"/>
    <property type="match status" value="2"/>
</dbReference>
<evidence type="ECO:0000256" key="4">
    <source>
        <dbReference type="ARBA" id="ARBA00023163"/>
    </source>
</evidence>
<feature type="compositionally biased region" description="Basic residues" evidence="6">
    <location>
        <begin position="138"/>
        <end position="151"/>
    </location>
</feature>
<evidence type="ECO:0000313" key="10">
    <source>
        <dbReference type="Proteomes" id="UP001370490"/>
    </source>
</evidence>
<dbReference type="Proteomes" id="UP001370490">
    <property type="component" value="Unassembled WGS sequence"/>
</dbReference>
<evidence type="ECO:0000259" key="8">
    <source>
        <dbReference type="PROSITE" id="PS51294"/>
    </source>
</evidence>
<dbReference type="EMBL" id="JBAMMX010000022">
    <property type="protein sequence ID" value="KAK6918167.1"/>
    <property type="molecule type" value="Genomic_DNA"/>
</dbReference>
<evidence type="ECO:0000256" key="2">
    <source>
        <dbReference type="ARBA" id="ARBA00023015"/>
    </source>
</evidence>
<name>A0AAN8YYZ8_9MAGN</name>
<keyword evidence="3" id="KW-0238">DNA-binding</keyword>
<dbReference type="InterPro" id="IPR017930">
    <property type="entry name" value="Myb_dom"/>
</dbReference>
<dbReference type="FunFam" id="1.10.10.60:FF:000121">
    <property type="entry name" value="Myb transcription factor"/>
    <property type="match status" value="1"/>
</dbReference>
<dbReference type="InterPro" id="IPR001005">
    <property type="entry name" value="SANT/Myb"/>
</dbReference>
<evidence type="ECO:0000256" key="3">
    <source>
        <dbReference type="ARBA" id="ARBA00023125"/>
    </source>
</evidence>
<evidence type="ECO:0000256" key="5">
    <source>
        <dbReference type="ARBA" id="ARBA00023242"/>
    </source>
</evidence>
<gene>
    <name evidence="9" type="ORF">RJ641_016589</name>
</gene>
<dbReference type="GO" id="GO:0005634">
    <property type="term" value="C:nucleus"/>
    <property type="evidence" value="ECO:0007669"/>
    <property type="project" value="UniProtKB-SubCell"/>
</dbReference>
<evidence type="ECO:0000256" key="1">
    <source>
        <dbReference type="ARBA" id="ARBA00004123"/>
    </source>
</evidence>
<reference evidence="9 10" key="1">
    <citation type="submission" date="2023-12" db="EMBL/GenBank/DDBJ databases">
        <title>A high-quality genome assembly for Dillenia turbinata (Dilleniales).</title>
        <authorList>
            <person name="Chanderbali A."/>
        </authorList>
    </citation>
    <scope>NUCLEOTIDE SEQUENCE [LARGE SCALE GENOMIC DNA]</scope>
    <source>
        <strain evidence="9">LSX21</strain>
        <tissue evidence="9">Leaf</tissue>
    </source>
</reference>
<evidence type="ECO:0000259" key="7">
    <source>
        <dbReference type="PROSITE" id="PS50090"/>
    </source>
</evidence>
<feature type="domain" description="HTH myb-type" evidence="8">
    <location>
        <begin position="62"/>
        <end position="116"/>
    </location>
</feature>
<dbReference type="GO" id="GO:0003677">
    <property type="term" value="F:DNA binding"/>
    <property type="evidence" value="ECO:0007669"/>
    <property type="project" value="UniProtKB-KW"/>
</dbReference>
<feature type="domain" description="Myb-like" evidence="7">
    <location>
        <begin position="9"/>
        <end position="61"/>
    </location>
</feature>
<sequence length="290" mass="33051">MGRAPCCSKVGLHRGPWTAREDTLLTKYIQAHGEANWRSLPKKAGLLRCGKSCRLRWMNYLRPDIKRGNITPDEDDLIIRLHSLLGNRWSLIAGRLPGRTDNEIKNYWNTHLSKRLRSQGTDPTTHKKLTEPIIDNNKKRKSNHNNNKKQRQLIQSKPSSENEHARPKIHLPKPVRVSSFSLSRNSSFDWNTASGSSSSQGGVYGGVDNTEAVDVPWSDSHNDHGVQFMIGDGCDDHHDLINGSDNPECQEYLMPRSDNMLEKLYEEYLQVLENEEEQVELDSFAQSLLI</sequence>
<comment type="subcellular location">
    <subcellularLocation>
        <location evidence="1">Nucleus</location>
    </subcellularLocation>
</comment>
<accession>A0AAN8YYZ8</accession>
<dbReference type="Pfam" id="PF00249">
    <property type="entry name" value="Myb_DNA-binding"/>
    <property type="match status" value="2"/>
</dbReference>
<dbReference type="PANTHER" id="PTHR47999">
    <property type="entry name" value="TRANSCRIPTION FACTOR MYB8-RELATED-RELATED"/>
    <property type="match status" value="1"/>
</dbReference>
<dbReference type="PROSITE" id="PS51294">
    <property type="entry name" value="HTH_MYB"/>
    <property type="match status" value="2"/>
</dbReference>
<evidence type="ECO:0000313" key="9">
    <source>
        <dbReference type="EMBL" id="KAK6918167.1"/>
    </source>
</evidence>
<dbReference type="CDD" id="cd00167">
    <property type="entry name" value="SANT"/>
    <property type="match status" value="2"/>
</dbReference>
<dbReference type="InterPro" id="IPR009057">
    <property type="entry name" value="Homeodomain-like_sf"/>
</dbReference>
<protein>
    <submittedName>
        <fullName evidence="9">SANT/Myb domain</fullName>
    </submittedName>
</protein>
<dbReference type="SMART" id="SM00717">
    <property type="entry name" value="SANT"/>
    <property type="match status" value="2"/>
</dbReference>